<dbReference type="RefSeq" id="XP_040690751.1">
    <property type="nucleotide sequence ID" value="XM_040839387.1"/>
</dbReference>
<sequence length="373" mass="42526">MCQYNYHHYIHCGHIANFTIDTCIDITNLLRQPNSTTTNRSCTRIDIAHDLLPSSHPTLCLQCENDWKTKMDSPQPQQKYIPLEGTTTSNPVTMQVNMEMVRKEPECEFALLLEDDDKSEQDASFQDEDEEIKDKVSLYESFHTYGLDAPVPKTYVHWDDKHRVPESSSSSNNLSTNPSTNSTSSSAEWAVSCKDNWRTAEDRTPTPSPPEETVLASSPYECSLIYPSDDKLDEDFYDASGYHADDEEDLSAELYSACLSLIIKIQSDKRGRRPAPAAKPKLNWFPFFSGIHANAEEDTASDSEEFYDMGLSVASGADKNQLREEYWAAVDALEGEDEDEDGDELEERVEDARYQFTWRSVRDMFYRAFRGTQ</sequence>
<dbReference type="OrthoDB" id="4511119at2759"/>
<evidence type="ECO:0000313" key="2">
    <source>
        <dbReference type="EMBL" id="OJJ37075.1"/>
    </source>
</evidence>
<dbReference type="VEuPathDB" id="FungiDB:ASPWEDRAFT_738192"/>
<reference evidence="3" key="1">
    <citation type="journal article" date="2017" name="Genome Biol.">
        <title>Comparative genomics reveals high biological diversity and specific adaptations in the industrially and medically important fungal genus Aspergillus.</title>
        <authorList>
            <person name="de Vries R.P."/>
            <person name="Riley R."/>
            <person name="Wiebenga A."/>
            <person name="Aguilar-Osorio G."/>
            <person name="Amillis S."/>
            <person name="Uchima C.A."/>
            <person name="Anderluh G."/>
            <person name="Asadollahi M."/>
            <person name="Askin M."/>
            <person name="Barry K."/>
            <person name="Battaglia E."/>
            <person name="Bayram O."/>
            <person name="Benocci T."/>
            <person name="Braus-Stromeyer S.A."/>
            <person name="Caldana C."/>
            <person name="Canovas D."/>
            <person name="Cerqueira G.C."/>
            <person name="Chen F."/>
            <person name="Chen W."/>
            <person name="Choi C."/>
            <person name="Clum A."/>
            <person name="Dos Santos R.A."/>
            <person name="Damasio A.R."/>
            <person name="Diallinas G."/>
            <person name="Emri T."/>
            <person name="Fekete E."/>
            <person name="Flipphi M."/>
            <person name="Freyberg S."/>
            <person name="Gallo A."/>
            <person name="Gournas C."/>
            <person name="Habgood R."/>
            <person name="Hainaut M."/>
            <person name="Harispe M.L."/>
            <person name="Henrissat B."/>
            <person name="Hilden K.S."/>
            <person name="Hope R."/>
            <person name="Hossain A."/>
            <person name="Karabika E."/>
            <person name="Karaffa L."/>
            <person name="Karanyi Z."/>
            <person name="Krasevec N."/>
            <person name="Kuo A."/>
            <person name="Kusch H."/>
            <person name="LaButti K."/>
            <person name="Lagendijk E.L."/>
            <person name="Lapidus A."/>
            <person name="Levasseur A."/>
            <person name="Lindquist E."/>
            <person name="Lipzen A."/>
            <person name="Logrieco A.F."/>
            <person name="MacCabe A."/>
            <person name="Maekelae M.R."/>
            <person name="Malavazi I."/>
            <person name="Melin P."/>
            <person name="Meyer V."/>
            <person name="Mielnichuk N."/>
            <person name="Miskei M."/>
            <person name="Molnar A.P."/>
            <person name="Mule G."/>
            <person name="Ngan C.Y."/>
            <person name="Orejas M."/>
            <person name="Orosz E."/>
            <person name="Ouedraogo J.P."/>
            <person name="Overkamp K.M."/>
            <person name="Park H.-S."/>
            <person name="Perrone G."/>
            <person name="Piumi F."/>
            <person name="Punt P.J."/>
            <person name="Ram A.F."/>
            <person name="Ramon A."/>
            <person name="Rauscher S."/>
            <person name="Record E."/>
            <person name="Riano-Pachon D.M."/>
            <person name="Robert V."/>
            <person name="Roehrig J."/>
            <person name="Ruller R."/>
            <person name="Salamov A."/>
            <person name="Salih N.S."/>
            <person name="Samson R.A."/>
            <person name="Sandor E."/>
            <person name="Sanguinetti M."/>
            <person name="Schuetze T."/>
            <person name="Sepcic K."/>
            <person name="Shelest E."/>
            <person name="Sherlock G."/>
            <person name="Sophianopoulou V."/>
            <person name="Squina F.M."/>
            <person name="Sun H."/>
            <person name="Susca A."/>
            <person name="Todd R.B."/>
            <person name="Tsang A."/>
            <person name="Unkles S.E."/>
            <person name="van de Wiele N."/>
            <person name="van Rossen-Uffink D."/>
            <person name="Oliveira J.V."/>
            <person name="Vesth T.C."/>
            <person name="Visser J."/>
            <person name="Yu J.-H."/>
            <person name="Zhou M."/>
            <person name="Andersen M.R."/>
            <person name="Archer D.B."/>
            <person name="Baker S.E."/>
            <person name="Benoit I."/>
            <person name="Brakhage A.A."/>
            <person name="Braus G.H."/>
            <person name="Fischer R."/>
            <person name="Frisvad J.C."/>
            <person name="Goldman G.H."/>
            <person name="Houbraken J."/>
            <person name="Oakley B."/>
            <person name="Pocsi I."/>
            <person name="Scazzocchio C."/>
            <person name="Seiboth B."/>
            <person name="vanKuyk P.A."/>
            <person name="Wortman J."/>
            <person name="Dyer P.S."/>
            <person name="Grigoriev I.V."/>
        </authorList>
    </citation>
    <scope>NUCLEOTIDE SEQUENCE [LARGE SCALE GENOMIC DNA]</scope>
    <source>
        <strain evidence="3">DTO 134E9</strain>
    </source>
</reference>
<dbReference type="AlphaFoldDB" id="A0A1L9RQ37"/>
<protein>
    <submittedName>
        <fullName evidence="2">Uncharacterized protein</fullName>
    </submittedName>
</protein>
<feature type="region of interest" description="Disordered" evidence="1">
    <location>
        <begin position="162"/>
        <end position="188"/>
    </location>
</feature>
<feature type="compositionally biased region" description="Low complexity" evidence="1">
    <location>
        <begin position="167"/>
        <end position="186"/>
    </location>
</feature>
<gene>
    <name evidence="2" type="ORF">ASPWEDRAFT_738192</name>
</gene>
<keyword evidence="3" id="KW-1185">Reference proteome</keyword>
<dbReference type="GeneID" id="63755235"/>
<dbReference type="EMBL" id="KV878211">
    <property type="protein sequence ID" value="OJJ37075.1"/>
    <property type="molecule type" value="Genomic_DNA"/>
</dbReference>
<proteinExistence type="predicted"/>
<name>A0A1L9RQ37_ASPWE</name>
<organism evidence="2 3">
    <name type="scientific">Aspergillus wentii DTO 134E9</name>
    <dbReference type="NCBI Taxonomy" id="1073089"/>
    <lineage>
        <taxon>Eukaryota</taxon>
        <taxon>Fungi</taxon>
        <taxon>Dikarya</taxon>
        <taxon>Ascomycota</taxon>
        <taxon>Pezizomycotina</taxon>
        <taxon>Eurotiomycetes</taxon>
        <taxon>Eurotiomycetidae</taxon>
        <taxon>Eurotiales</taxon>
        <taxon>Aspergillaceae</taxon>
        <taxon>Aspergillus</taxon>
        <taxon>Aspergillus subgen. Cremei</taxon>
    </lineage>
</organism>
<evidence type="ECO:0000256" key="1">
    <source>
        <dbReference type="SAM" id="MobiDB-lite"/>
    </source>
</evidence>
<dbReference type="Proteomes" id="UP000184383">
    <property type="component" value="Unassembled WGS sequence"/>
</dbReference>
<accession>A0A1L9RQ37</accession>
<evidence type="ECO:0000313" key="3">
    <source>
        <dbReference type="Proteomes" id="UP000184383"/>
    </source>
</evidence>